<sequence length="235" mass="26428">MEDFEVVDVPLLERLIFRLGTAVRVKIGYAANLKVLGHLDTRVHRLQIRDIVIQHNTAATTRTVIPSVKILAVTVNFGVLWEVCMLASFLRCFPNIDTLHIQSSLHDHPSVTANEPSGEHHVKFWKEVSPVECLRSRVLKKMFIHKFRGGQNEFEFLKFVAMNAQGLQSLHVVLQEGNTSSTDKVNETKDKLQSLRFQTGISGVLLVSPKAGSFSWSQQAADLSVKDPFLCRMHG</sequence>
<organism evidence="1 2">
    <name type="scientific">Avena sativa</name>
    <name type="common">Oat</name>
    <dbReference type="NCBI Taxonomy" id="4498"/>
    <lineage>
        <taxon>Eukaryota</taxon>
        <taxon>Viridiplantae</taxon>
        <taxon>Streptophyta</taxon>
        <taxon>Embryophyta</taxon>
        <taxon>Tracheophyta</taxon>
        <taxon>Spermatophyta</taxon>
        <taxon>Magnoliopsida</taxon>
        <taxon>Liliopsida</taxon>
        <taxon>Poales</taxon>
        <taxon>Poaceae</taxon>
        <taxon>BOP clade</taxon>
        <taxon>Pooideae</taxon>
        <taxon>Poodae</taxon>
        <taxon>Poeae</taxon>
        <taxon>Poeae Chloroplast Group 1 (Aveneae type)</taxon>
        <taxon>Aveninae</taxon>
        <taxon>Avena</taxon>
    </lineage>
</organism>
<reference evidence="1" key="1">
    <citation type="submission" date="2021-05" db="EMBL/GenBank/DDBJ databases">
        <authorList>
            <person name="Scholz U."/>
            <person name="Mascher M."/>
            <person name="Fiebig A."/>
        </authorList>
    </citation>
    <scope>NUCLEOTIDE SEQUENCE [LARGE SCALE GENOMIC DNA]</scope>
</reference>
<accession>A0ACD5UGQ9</accession>
<reference evidence="1" key="2">
    <citation type="submission" date="2025-09" db="UniProtKB">
        <authorList>
            <consortium name="EnsemblPlants"/>
        </authorList>
    </citation>
    <scope>IDENTIFICATION</scope>
</reference>
<proteinExistence type="predicted"/>
<dbReference type="EnsemblPlants" id="AVESA.00010b.r2.2AG0248600.1">
    <property type="protein sequence ID" value="AVESA.00010b.r2.2AG0248600.1.CDS"/>
    <property type="gene ID" value="AVESA.00010b.r2.2AG0248600"/>
</dbReference>
<dbReference type="Proteomes" id="UP001732700">
    <property type="component" value="Chromosome 2A"/>
</dbReference>
<name>A0ACD5UGQ9_AVESA</name>
<evidence type="ECO:0000313" key="1">
    <source>
        <dbReference type="EnsemblPlants" id="AVESA.00010b.r2.2AG0248600.1.CDS"/>
    </source>
</evidence>
<protein>
    <submittedName>
        <fullName evidence="1">Uncharacterized protein</fullName>
    </submittedName>
</protein>
<keyword evidence="2" id="KW-1185">Reference proteome</keyword>
<evidence type="ECO:0000313" key="2">
    <source>
        <dbReference type="Proteomes" id="UP001732700"/>
    </source>
</evidence>